<dbReference type="EMBL" id="VUJU01008552">
    <property type="protein sequence ID" value="KAF0729060.1"/>
    <property type="molecule type" value="Genomic_DNA"/>
</dbReference>
<accession>A0A6G0WNY3</accession>
<evidence type="ECO:0000313" key="3">
    <source>
        <dbReference type="Proteomes" id="UP000478052"/>
    </source>
</evidence>
<gene>
    <name evidence="2" type="ORF">FWK35_00026010</name>
</gene>
<dbReference type="InterPro" id="IPR012337">
    <property type="entry name" value="RNaseH-like_sf"/>
</dbReference>
<dbReference type="OrthoDB" id="6619846at2759"/>
<dbReference type="SUPFAM" id="SSF53098">
    <property type="entry name" value="Ribonuclease H-like"/>
    <property type="match status" value="1"/>
</dbReference>
<feature type="domain" description="TTF-type" evidence="1">
    <location>
        <begin position="14"/>
        <end position="107"/>
    </location>
</feature>
<evidence type="ECO:0000313" key="2">
    <source>
        <dbReference type="EMBL" id="KAF0729060.1"/>
    </source>
</evidence>
<sequence length="441" mass="50991">MFNKVYPKTKFGIQNRSFSSKLYSNYDWLEYSVRKDLVFCYFCRIFGLGNYNEDTDTFTTKGFQNWRKIREKCNSHSSSKQYLINKTKYTSYLSSKSKGSVVSKLSEGHQKEVNENREYLTKLIEILLYLSRQGIPFRGHFEDKDSLNQGNFKEACHLLKKFDQQFAKKFNCTTNYSSGICAQMVRDKIILEVQTNGFFALMCDEARQLFVILFRSFKGEQMSVCLRYAKDLDIHERFLGFLEVSKGHDADFLATMILNFLHKSKIGDSHVIAQSHDGASVMSGHLGGVQAKIKNKFPTAIYTHCMAHRLNLVVVDMCKNIKDARNLFNILESIYIHFAFASKNQKLQEVQKELGMKNKTMIHMSDTRWVCRYKNCDAVITNFAAILQILHGEIEENSDRNVSQAIGIYSSITKGSFVYCALLIYSVISYNKRLQHWGKLL</sequence>
<organism evidence="2 3">
    <name type="scientific">Aphis craccivora</name>
    <name type="common">Cowpea aphid</name>
    <dbReference type="NCBI Taxonomy" id="307492"/>
    <lineage>
        <taxon>Eukaryota</taxon>
        <taxon>Metazoa</taxon>
        <taxon>Ecdysozoa</taxon>
        <taxon>Arthropoda</taxon>
        <taxon>Hexapoda</taxon>
        <taxon>Insecta</taxon>
        <taxon>Pterygota</taxon>
        <taxon>Neoptera</taxon>
        <taxon>Paraneoptera</taxon>
        <taxon>Hemiptera</taxon>
        <taxon>Sternorrhyncha</taxon>
        <taxon>Aphidomorpha</taxon>
        <taxon>Aphidoidea</taxon>
        <taxon>Aphididae</taxon>
        <taxon>Aphidini</taxon>
        <taxon>Aphis</taxon>
        <taxon>Aphis</taxon>
    </lineage>
</organism>
<dbReference type="PANTHER" id="PTHR45749:SF37">
    <property type="entry name" value="OS05G0311600 PROTEIN"/>
    <property type="match status" value="1"/>
</dbReference>
<dbReference type="SMART" id="SM00597">
    <property type="entry name" value="ZnF_TTF"/>
    <property type="match status" value="1"/>
</dbReference>
<dbReference type="AlphaFoldDB" id="A0A6G0WNY3"/>
<dbReference type="InterPro" id="IPR006580">
    <property type="entry name" value="Znf_TTF"/>
</dbReference>
<dbReference type="Pfam" id="PF14291">
    <property type="entry name" value="DUF4371"/>
    <property type="match status" value="1"/>
</dbReference>
<proteinExistence type="predicted"/>
<reference evidence="2 3" key="1">
    <citation type="submission" date="2019-08" db="EMBL/GenBank/DDBJ databases">
        <title>Whole genome of Aphis craccivora.</title>
        <authorList>
            <person name="Voronova N.V."/>
            <person name="Shulinski R.S."/>
            <person name="Bandarenka Y.V."/>
            <person name="Zhorov D.G."/>
            <person name="Warner D."/>
        </authorList>
    </citation>
    <scope>NUCLEOTIDE SEQUENCE [LARGE SCALE GENOMIC DNA]</scope>
    <source>
        <strain evidence="2">180601</strain>
        <tissue evidence="2">Whole Body</tissue>
    </source>
</reference>
<dbReference type="Proteomes" id="UP000478052">
    <property type="component" value="Unassembled WGS sequence"/>
</dbReference>
<dbReference type="PANTHER" id="PTHR45749">
    <property type="match status" value="1"/>
</dbReference>
<feature type="non-terminal residue" evidence="2">
    <location>
        <position position="441"/>
    </location>
</feature>
<keyword evidence="3" id="KW-1185">Reference proteome</keyword>
<evidence type="ECO:0000259" key="1">
    <source>
        <dbReference type="SMART" id="SM00597"/>
    </source>
</evidence>
<comment type="caution">
    <text evidence="2">The sequence shown here is derived from an EMBL/GenBank/DDBJ whole genome shotgun (WGS) entry which is preliminary data.</text>
</comment>
<dbReference type="InterPro" id="IPR025398">
    <property type="entry name" value="DUF4371"/>
</dbReference>
<protein>
    <recommendedName>
        <fullName evidence="1">TTF-type domain-containing protein</fullName>
    </recommendedName>
</protein>
<name>A0A6G0WNY3_APHCR</name>